<dbReference type="PATRIC" id="fig|329854.7.peg.1769"/>
<gene>
    <name evidence="1" type="ORF">HMPREF2531_01739</name>
</gene>
<sequence>MRKVIATYKHLLMNKITNPFLIYGYAGPDYFCVRKEDTQNPIK</sequence>
<reference evidence="1 2" key="1">
    <citation type="submission" date="2016-02" db="EMBL/GenBank/DDBJ databases">
        <authorList>
            <person name="Wen L."/>
            <person name="He K."/>
            <person name="Yang H."/>
        </authorList>
    </citation>
    <scope>NUCLEOTIDE SEQUENCE [LARGE SCALE GENOMIC DNA]</scope>
    <source>
        <strain evidence="1 2">KLE1704</strain>
    </source>
</reference>
<protein>
    <submittedName>
        <fullName evidence="1">Uncharacterized protein</fullName>
    </submittedName>
</protein>
<organism evidence="1">
    <name type="scientific">Bacteroides intestinalis</name>
    <dbReference type="NCBI Taxonomy" id="329854"/>
    <lineage>
        <taxon>Bacteria</taxon>
        <taxon>Pseudomonadati</taxon>
        <taxon>Bacteroidota</taxon>
        <taxon>Bacteroidia</taxon>
        <taxon>Bacteroidales</taxon>
        <taxon>Bacteroidaceae</taxon>
        <taxon>Bacteroides</taxon>
    </lineage>
</organism>
<name>A0A139LL54_9BACE</name>
<accession>A0A139LL54</accession>
<evidence type="ECO:0000313" key="2">
    <source>
        <dbReference type="Proteomes" id="UP000070319"/>
    </source>
</evidence>
<dbReference type="AlphaFoldDB" id="A0A139LL54"/>
<proteinExistence type="predicted"/>
<comment type="caution">
    <text evidence="1">The sequence shown here is derived from an EMBL/GenBank/DDBJ whole genome shotgun (WGS) entry which is preliminary data.</text>
</comment>
<dbReference type="Proteomes" id="UP000070319">
    <property type="component" value="Unassembled WGS sequence"/>
</dbReference>
<dbReference type="EMBL" id="LTDF01000070">
    <property type="protein sequence ID" value="KXT52159.1"/>
    <property type="molecule type" value="Genomic_DNA"/>
</dbReference>
<evidence type="ECO:0000313" key="1">
    <source>
        <dbReference type="EMBL" id="KXT52159.1"/>
    </source>
</evidence>